<dbReference type="InterPro" id="IPR013792">
    <property type="entry name" value="RNA3'P_cycl/enolpyr_Trfase_a/b"/>
</dbReference>
<evidence type="ECO:0000256" key="9">
    <source>
        <dbReference type="ARBA" id="ARBA00023316"/>
    </source>
</evidence>
<comment type="similarity">
    <text evidence="11 13">Belongs to the EPSP synthase family. MurA subfamily.</text>
</comment>
<dbReference type="InterPro" id="IPR001986">
    <property type="entry name" value="Enolpyruvate_Tfrase_dom"/>
</dbReference>
<evidence type="ECO:0000313" key="16">
    <source>
        <dbReference type="Proteomes" id="UP000501452"/>
    </source>
</evidence>
<keyword evidence="16" id="KW-1185">Reference proteome</keyword>
<comment type="pathway">
    <text evidence="2 13">Cell wall biogenesis; peptidoglycan biosynthesis.</text>
</comment>
<gene>
    <name evidence="13 15" type="primary">murA</name>
    <name evidence="15" type="ORF">GBA63_11550</name>
</gene>
<dbReference type="CDD" id="cd01555">
    <property type="entry name" value="UdpNAET"/>
    <property type="match status" value="1"/>
</dbReference>
<reference evidence="15 16" key="1">
    <citation type="submission" date="2019-10" db="EMBL/GenBank/DDBJ databases">
        <title>Rubrobacter sp nov SCSIO 52090 isolated from a deep-sea sediment in the South China Sea.</title>
        <authorList>
            <person name="Chen R.W."/>
        </authorList>
    </citation>
    <scope>NUCLEOTIDE SEQUENCE [LARGE SCALE GENOMIC DNA]</scope>
    <source>
        <strain evidence="15 16">SCSIO 52909</strain>
    </source>
</reference>
<organism evidence="15 16">
    <name type="scientific">Rubrobacter tropicus</name>
    <dbReference type="NCBI Taxonomy" id="2653851"/>
    <lineage>
        <taxon>Bacteria</taxon>
        <taxon>Bacillati</taxon>
        <taxon>Actinomycetota</taxon>
        <taxon>Rubrobacteria</taxon>
        <taxon>Rubrobacterales</taxon>
        <taxon>Rubrobacteraceae</taxon>
        <taxon>Rubrobacter</taxon>
    </lineage>
</organism>
<dbReference type="InterPro" id="IPR005750">
    <property type="entry name" value="UDP_GlcNAc_COvinyl_MurA"/>
</dbReference>
<dbReference type="AlphaFoldDB" id="A0A6G8Q9N8"/>
<evidence type="ECO:0000256" key="8">
    <source>
        <dbReference type="ARBA" id="ARBA00023306"/>
    </source>
</evidence>
<dbReference type="RefSeq" id="WP_166176267.1">
    <property type="nucleotide sequence ID" value="NZ_CP045119.1"/>
</dbReference>
<dbReference type="SUPFAM" id="SSF55205">
    <property type="entry name" value="EPT/RTPC-like"/>
    <property type="match status" value="1"/>
</dbReference>
<comment type="function">
    <text evidence="10 13">Cell wall formation. Adds enolpyruvyl to UDP-N-acetylglucosamine.</text>
</comment>
<proteinExistence type="inferred from homology"/>
<evidence type="ECO:0000256" key="7">
    <source>
        <dbReference type="ARBA" id="ARBA00022984"/>
    </source>
</evidence>
<keyword evidence="6 13" id="KW-0133">Cell shape</keyword>
<dbReference type="FunFam" id="3.65.10.10:FF:000001">
    <property type="entry name" value="UDP-N-acetylglucosamine 1-carboxyvinyltransferase"/>
    <property type="match status" value="1"/>
</dbReference>
<dbReference type="KEGG" id="rub:GBA63_11550"/>
<dbReference type="NCBIfam" id="TIGR01072">
    <property type="entry name" value="murA"/>
    <property type="match status" value="1"/>
</dbReference>
<keyword evidence="5 13" id="KW-0808">Transferase</keyword>
<protein>
    <recommendedName>
        <fullName evidence="13">UDP-N-acetylglucosamine 1-carboxyvinyltransferase</fullName>
        <ecNumber evidence="13">2.5.1.7</ecNumber>
    </recommendedName>
    <alternativeName>
        <fullName evidence="13">Enoylpyruvate transferase</fullName>
    </alternativeName>
    <alternativeName>
        <fullName evidence="13">UDP-N-acetylglucosamine enolpyruvyl transferase</fullName>
        <shortName evidence="13">EPT</shortName>
    </alternativeName>
</protein>
<dbReference type="GO" id="GO:0071555">
    <property type="term" value="P:cell wall organization"/>
    <property type="evidence" value="ECO:0007669"/>
    <property type="project" value="UniProtKB-KW"/>
</dbReference>
<dbReference type="GO" id="GO:0008360">
    <property type="term" value="P:regulation of cell shape"/>
    <property type="evidence" value="ECO:0007669"/>
    <property type="project" value="UniProtKB-KW"/>
</dbReference>
<dbReference type="GO" id="GO:0005737">
    <property type="term" value="C:cytoplasm"/>
    <property type="evidence" value="ECO:0007669"/>
    <property type="project" value="UniProtKB-SubCell"/>
</dbReference>
<accession>A0A6G8Q9N8</accession>
<evidence type="ECO:0000256" key="5">
    <source>
        <dbReference type="ARBA" id="ARBA00022679"/>
    </source>
</evidence>
<evidence type="ECO:0000256" key="1">
    <source>
        <dbReference type="ARBA" id="ARBA00004496"/>
    </source>
</evidence>
<dbReference type="GO" id="GO:0009252">
    <property type="term" value="P:peptidoglycan biosynthetic process"/>
    <property type="evidence" value="ECO:0007669"/>
    <property type="project" value="UniProtKB-UniRule"/>
</dbReference>
<dbReference type="Pfam" id="PF00275">
    <property type="entry name" value="EPSP_synthase"/>
    <property type="match status" value="1"/>
</dbReference>
<feature type="modified residue" description="2-(S-cysteinyl)pyruvic acid O-phosphothioketal" evidence="13">
    <location>
        <position position="117"/>
    </location>
</feature>
<feature type="binding site" evidence="13">
    <location>
        <position position="310"/>
    </location>
    <ligand>
        <name>UDP-N-acetyl-alpha-D-glucosamine</name>
        <dbReference type="ChEBI" id="CHEBI:57705"/>
    </ligand>
</feature>
<evidence type="ECO:0000256" key="12">
    <source>
        <dbReference type="ARBA" id="ARBA00047527"/>
    </source>
</evidence>
<dbReference type="UniPathway" id="UPA00219"/>
<dbReference type="InterPro" id="IPR036968">
    <property type="entry name" value="Enolpyruvate_Tfrase_sf"/>
</dbReference>
<dbReference type="GO" id="GO:0008760">
    <property type="term" value="F:UDP-N-acetylglucosamine 1-carboxyvinyltransferase activity"/>
    <property type="evidence" value="ECO:0007669"/>
    <property type="project" value="UniProtKB-UniRule"/>
</dbReference>
<keyword evidence="9 13" id="KW-0961">Cell wall biogenesis/degradation</keyword>
<dbReference type="PANTHER" id="PTHR43783">
    <property type="entry name" value="UDP-N-ACETYLGLUCOSAMINE 1-CARBOXYVINYLTRANSFERASE"/>
    <property type="match status" value="1"/>
</dbReference>
<evidence type="ECO:0000256" key="10">
    <source>
        <dbReference type="ARBA" id="ARBA00037534"/>
    </source>
</evidence>
<comment type="catalytic activity">
    <reaction evidence="12 13">
        <text>phosphoenolpyruvate + UDP-N-acetyl-alpha-D-glucosamine = UDP-N-acetyl-3-O-(1-carboxyvinyl)-alpha-D-glucosamine + phosphate</text>
        <dbReference type="Rhea" id="RHEA:18681"/>
        <dbReference type="ChEBI" id="CHEBI:43474"/>
        <dbReference type="ChEBI" id="CHEBI:57705"/>
        <dbReference type="ChEBI" id="CHEBI:58702"/>
        <dbReference type="ChEBI" id="CHEBI:68483"/>
        <dbReference type="EC" id="2.5.1.7"/>
    </reaction>
</comment>
<dbReference type="GO" id="GO:0019277">
    <property type="term" value="P:UDP-N-acetylgalactosamine biosynthetic process"/>
    <property type="evidence" value="ECO:0007669"/>
    <property type="project" value="InterPro"/>
</dbReference>
<comment type="caution">
    <text evidence="13">Lacks conserved residue(s) required for the propagation of feature annotation.</text>
</comment>
<evidence type="ECO:0000256" key="6">
    <source>
        <dbReference type="ARBA" id="ARBA00022960"/>
    </source>
</evidence>
<sequence>MSERFYVEGGARLEGEVEVSGAKNAALKFVAAALLAPGKTVLHGVPRIKDIWTMISLLDELGVKTSFSGHTLEIDATSLDSYTAPYELVRQMRASLVVLGPLVARFGEAEVSAPGGCNLGFRKFNFHVDGLRKLGAEVELDHGFIKATAHGGLRGTEIIFEYPSVGATENVMMASVLADGITIIENAAREPEIVAIADMLNSMGANVMGAGTGRVVVEGVDELAPTEWTVMPDRIEAGTFLMAAAATGGDVLVRNAMPEHLKMELDKLRAMGVEIEASPGTPGIRARVGDTTMLSGVDLSTLPFPGFATDLQAQMLVLLTQVSGTSILTENVYENRLQVAEELNRMDAGIDLFGGHRALVRGPRRLSGTIVQAPDLRGGAALVMAGLTADGTTVVDGANHILRGYELFEEKLTHLGATVAFEAGSSLRSSQHATP</sequence>
<dbReference type="InterPro" id="IPR050068">
    <property type="entry name" value="MurA_subfamily"/>
</dbReference>
<dbReference type="Proteomes" id="UP000501452">
    <property type="component" value="Chromosome"/>
</dbReference>
<dbReference type="HAMAP" id="MF_00111">
    <property type="entry name" value="MurA"/>
    <property type="match status" value="1"/>
</dbReference>
<feature type="active site" description="Proton donor" evidence="13">
    <location>
        <position position="117"/>
    </location>
</feature>
<evidence type="ECO:0000256" key="13">
    <source>
        <dbReference type="HAMAP-Rule" id="MF_00111"/>
    </source>
</evidence>
<keyword evidence="7 13" id="KW-0573">Peptidoglycan synthesis</keyword>
<comment type="subcellular location">
    <subcellularLocation>
        <location evidence="1 13">Cytoplasm</location>
    </subcellularLocation>
</comment>
<dbReference type="Gene3D" id="3.65.10.10">
    <property type="entry name" value="Enolpyruvate transferase domain"/>
    <property type="match status" value="2"/>
</dbReference>
<evidence type="ECO:0000256" key="2">
    <source>
        <dbReference type="ARBA" id="ARBA00004752"/>
    </source>
</evidence>
<evidence type="ECO:0000256" key="11">
    <source>
        <dbReference type="ARBA" id="ARBA00038367"/>
    </source>
</evidence>
<keyword evidence="8 13" id="KW-0131">Cell cycle</keyword>
<evidence type="ECO:0000256" key="4">
    <source>
        <dbReference type="ARBA" id="ARBA00022618"/>
    </source>
</evidence>
<keyword evidence="3 13" id="KW-0963">Cytoplasm</keyword>
<dbReference type="PANTHER" id="PTHR43783:SF1">
    <property type="entry name" value="UDP-N-ACETYLGLUCOSAMINE 1-CARBOXYVINYLTRANSFERASE"/>
    <property type="match status" value="1"/>
</dbReference>
<dbReference type="GO" id="GO:0051301">
    <property type="term" value="P:cell division"/>
    <property type="evidence" value="ECO:0007669"/>
    <property type="project" value="UniProtKB-KW"/>
</dbReference>
<keyword evidence="13" id="KW-0670">Pyruvate</keyword>
<dbReference type="EC" id="2.5.1.7" evidence="13"/>
<feature type="binding site" evidence="13">
    <location>
        <position position="332"/>
    </location>
    <ligand>
        <name>UDP-N-acetyl-alpha-D-glucosamine</name>
        <dbReference type="ChEBI" id="CHEBI:57705"/>
    </ligand>
</feature>
<dbReference type="NCBIfam" id="NF006873">
    <property type="entry name" value="PRK09369.1"/>
    <property type="match status" value="1"/>
</dbReference>
<evidence type="ECO:0000259" key="14">
    <source>
        <dbReference type="Pfam" id="PF00275"/>
    </source>
</evidence>
<evidence type="ECO:0000313" key="15">
    <source>
        <dbReference type="EMBL" id="QIN83204.1"/>
    </source>
</evidence>
<feature type="binding site" evidence="13">
    <location>
        <position position="93"/>
    </location>
    <ligand>
        <name>UDP-N-acetyl-alpha-D-glucosamine</name>
        <dbReference type="ChEBI" id="CHEBI:57705"/>
    </ligand>
</feature>
<keyword evidence="4 13" id="KW-0132">Cell division</keyword>
<feature type="domain" description="Enolpyruvate transferase" evidence="14">
    <location>
        <begin position="7"/>
        <end position="412"/>
    </location>
</feature>
<name>A0A6G8Q9N8_9ACTN</name>
<dbReference type="EMBL" id="CP045119">
    <property type="protein sequence ID" value="QIN83204.1"/>
    <property type="molecule type" value="Genomic_DNA"/>
</dbReference>
<evidence type="ECO:0000256" key="3">
    <source>
        <dbReference type="ARBA" id="ARBA00022490"/>
    </source>
</evidence>
<feature type="binding site" evidence="13">
    <location>
        <begin position="23"/>
        <end position="24"/>
    </location>
    <ligand>
        <name>phosphoenolpyruvate</name>
        <dbReference type="ChEBI" id="CHEBI:58702"/>
    </ligand>
</feature>